<evidence type="ECO:0000313" key="3">
    <source>
        <dbReference type="EMBL" id="GFE55902.1"/>
    </source>
</evidence>
<dbReference type="Proteomes" id="UP001057455">
    <property type="component" value="Unassembled WGS sequence"/>
</dbReference>
<dbReference type="OrthoDB" id="199574at2759"/>
<organism evidence="3 4">
    <name type="scientific">Babesia ovis</name>
    <dbReference type="NCBI Taxonomy" id="5869"/>
    <lineage>
        <taxon>Eukaryota</taxon>
        <taxon>Sar</taxon>
        <taxon>Alveolata</taxon>
        <taxon>Apicomplexa</taxon>
        <taxon>Aconoidasida</taxon>
        <taxon>Piroplasmida</taxon>
        <taxon>Babesiidae</taxon>
        <taxon>Babesia</taxon>
    </lineage>
</organism>
<feature type="compositionally biased region" description="Basic and acidic residues" evidence="1">
    <location>
        <begin position="125"/>
        <end position="136"/>
    </location>
</feature>
<evidence type="ECO:0000256" key="1">
    <source>
        <dbReference type="SAM" id="MobiDB-lite"/>
    </source>
</evidence>
<dbReference type="GO" id="GO:0005634">
    <property type="term" value="C:nucleus"/>
    <property type="evidence" value="ECO:0007669"/>
    <property type="project" value="TreeGrafter"/>
</dbReference>
<comment type="caution">
    <text evidence="3">The sequence shown here is derived from an EMBL/GenBank/DDBJ whole genome shotgun (WGS) entry which is preliminary data.</text>
</comment>
<dbReference type="AlphaFoldDB" id="A0A9W5WWN1"/>
<feature type="domain" description="SAC3/GANP/THP3 conserved" evidence="2">
    <location>
        <begin position="380"/>
        <end position="550"/>
    </location>
</feature>
<dbReference type="Gene3D" id="1.25.40.990">
    <property type="match status" value="1"/>
</dbReference>
<evidence type="ECO:0000313" key="4">
    <source>
        <dbReference type="Proteomes" id="UP001057455"/>
    </source>
</evidence>
<name>A0A9W5WWN1_BABOV</name>
<keyword evidence="4" id="KW-1185">Reference proteome</keyword>
<feature type="region of interest" description="Disordered" evidence="1">
    <location>
        <begin position="125"/>
        <end position="171"/>
    </location>
</feature>
<reference evidence="3" key="1">
    <citation type="submission" date="2019-12" db="EMBL/GenBank/DDBJ databases">
        <title>Genome sequence of Babesia ovis.</title>
        <authorList>
            <person name="Yamagishi J."/>
            <person name="Sevinc F."/>
            <person name="Xuan X."/>
        </authorList>
    </citation>
    <scope>NUCLEOTIDE SEQUENCE</scope>
    <source>
        <strain evidence="3">Selcuk</strain>
    </source>
</reference>
<protein>
    <submittedName>
        <fullName evidence="3">SAC3 GANP family protein, putative</fullName>
    </submittedName>
</protein>
<dbReference type="PANTHER" id="PTHR12436">
    <property type="entry name" value="80 KDA MCM3-ASSOCIATED PROTEIN"/>
    <property type="match status" value="1"/>
</dbReference>
<dbReference type="PANTHER" id="PTHR12436:SF4">
    <property type="entry name" value="LEUKOCYTE RECEPTOR CLUSTER MEMBER 8"/>
    <property type="match status" value="1"/>
</dbReference>
<gene>
    <name evidence="3" type="ORF">BaOVIS_033060</name>
</gene>
<sequence>MRNTEEMQKRPNNPSYNMLFAYFKQQGYADELAACEARKMMMQPNAANSKSLIASTPTIGMSINHAGDSSSGSTYDRASLLRGVKIRPREIENAWKMPVSTTPVGTHKAMARNIIPITLKNASKQKEDGMMDDMNRTHSQRKVQSRSNHTISANNSQSNSGVLGSIPRQFSSGTDIDMVKENYPSQVRPPVDPSMPTMDDINRWIQRLYAHHSMGACSRAFRTKISEFVEGIVQKHRAGTLTAKDLIIPSSDEIMAGCNTTPKASSNTTSNINEAQTANLYKYGASQPTKNFASVRNNGVVTQIYGMDSRVPEPPTFAANNEFNKRLQRSERFKNMPGTQSVCFVANLINDIQVYNFKPQKGVRVVGTCEDLEKPYLRLTAEPNPATVRSEPVLKLAFKHVFDNFLKNSNYRYIEEQFRSIRQDIQVQHLRSPFVIKLYATNARVALLHGDLDQFNQCQTQLCHLHRQLKGFKHYKMEFECYFLLYLAMQKMHMGVLRYLRKLLLVDVKNNVGALNSEFKGSVYFRYANKIRRLLSEENFVEYFRLANTESIDATNWLEEIYNEAFSMDDFSEGPSNLTALSHEVDEPINNPPFFTPFLFRMFEPRFRMTALVAMSNTAISLATETIKDVLRFRSVDECRAFVSNNGGVFNANGNIDCKQSLPNFLSSPLLRSKKQ</sequence>
<evidence type="ECO:0000259" key="2">
    <source>
        <dbReference type="Pfam" id="PF03399"/>
    </source>
</evidence>
<dbReference type="EMBL" id="BLIY01000025">
    <property type="protein sequence ID" value="GFE55902.1"/>
    <property type="molecule type" value="Genomic_DNA"/>
</dbReference>
<feature type="compositionally biased region" description="Polar residues" evidence="1">
    <location>
        <begin position="145"/>
        <end position="171"/>
    </location>
</feature>
<dbReference type="InterPro" id="IPR005062">
    <property type="entry name" value="SAC3/GANP/THP3_conserved"/>
</dbReference>
<accession>A0A9W5WWN1</accession>
<dbReference type="Pfam" id="PF03399">
    <property type="entry name" value="SAC3_GANP"/>
    <property type="match status" value="1"/>
</dbReference>
<dbReference type="InterPro" id="IPR045107">
    <property type="entry name" value="SAC3/GANP/THP3"/>
</dbReference>
<proteinExistence type="predicted"/>